<feature type="compositionally biased region" description="Basic and acidic residues" evidence="2">
    <location>
        <begin position="187"/>
        <end position="201"/>
    </location>
</feature>
<dbReference type="EMBL" id="MTYI01000049">
    <property type="protein sequence ID" value="PNP56014.1"/>
    <property type="molecule type" value="Genomic_DNA"/>
</dbReference>
<evidence type="ECO:0000256" key="1">
    <source>
        <dbReference type="SAM" id="Coils"/>
    </source>
</evidence>
<evidence type="ECO:0000313" key="4">
    <source>
        <dbReference type="Proteomes" id="UP000236290"/>
    </source>
</evidence>
<dbReference type="Proteomes" id="UP000236290">
    <property type="component" value="Unassembled WGS sequence"/>
</dbReference>
<dbReference type="AlphaFoldDB" id="A0A2K0UE05"/>
<feature type="region of interest" description="Disordered" evidence="2">
    <location>
        <begin position="121"/>
        <end position="220"/>
    </location>
</feature>
<feature type="coiled-coil region" evidence="1">
    <location>
        <begin position="247"/>
        <end position="274"/>
    </location>
</feature>
<feature type="compositionally biased region" description="Low complexity" evidence="2">
    <location>
        <begin position="150"/>
        <end position="161"/>
    </location>
</feature>
<comment type="caution">
    <text evidence="3">The sequence shown here is derived from an EMBL/GenBank/DDBJ whole genome shotgun (WGS) entry which is preliminary data.</text>
</comment>
<sequence>MVFVIVFVSRTTTRRPPSNSSFSSFSWCTALSHIVMTQNEPDGQSGEDTRPTAQSDDLEDYSAQLAADREARSRGAIEAHRRRRERLEQKKKDGEEREYYRKEVVRLRAERDEIKAIKVARGETATASRRGPWAAAPELALQKDISNPTSSSLSDMADSAMQECNPVDSAETRRQSAGKGRVSPAATERESAATRRQEKLTSENTSCSKPVAPTADKGHRTTQSVVLQARMPATAEVAATCSCAADLEKSGEAIKDAKEKLDKVLKDFEDVDRRVERHNKLLLALRDGERLSGKRE</sequence>
<feature type="region of interest" description="Disordered" evidence="2">
    <location>
        <begin position="39"/>
        <end position="97"/>
    </location>
</feature>
<feature type="compositionally biased region" description="Basic and acidic residues" evidence="2">
    <location>
        <begin position="67"/>
        <end position="97"/>
    </location>
</feature>
<gene>
    <name evidence="3" type="ORF">THARTR1_03951</name>
</gene>
<organism evidence="3 4">
    <name type="scientific">Trichoderma harzianum</name>
    <name type="common">Hypocrea lixii</name>
    <dbReference type="NCBI Taxonomy" id="5544"/>
    <lineage>
        <taxon>Eukaryota</taxon>
        <taxon>Fungi</taxon>
        <taxon>Dikarya</taxon>
        <taxon>Ascomycota</taxon>
        <taxon>Pezizomycotina</taxon>
        <taxon>Sordariomycetes</taxon>
        <taxon>Hypocreomycetidae</taxon>
        <taxon>Hypocreales</taxon>
        <taxon>Hypocreaceae</taxon>
        <taxon>Trichoderma</taxon>
    </lineage>
</organism>
<keyword evidence="1" id="KW-0175">Coiled coil</keyword>
<evidence type="ECO:0000313" key="3">
    <source>
        <dbReference type="EMBL" id="PNP56014.1"/>
    </source>
</evidence>
<name>A0A2K0UE05_TRIHA</name>
<protein>
    <submittedName>
        <fullName evidence="3">Uncharacterized protein</fullName>
    </submittedName>
</protein>
<reference evidence="3 4" key="1">
    <citation type="submission" date="2017-02" db="EMBL/GenBank/DDBJ databases">
        <title>Genomes of Trichoderma spp. with biocontrol activity.</title>
        <authorList>
            <person name="Gardiner D."/>
            <person name="Kazan K."/>
            <person name="Vos C."/>
            <person name="Harvey P."/>
        </authorList>
    </citation>
    <scope>NUCLEOTIDE SEQUENCE [LARGE SCALE GENOMIC DNA]</scope>
    <source>
        <strain evidence="3 4">Tr1</strain>
    </source>
</reference>
<evidence type="ECO:0000256" key="2">
    <source>
        <dbReference type="SAM" id="MobiDB-lite"/>
    </source>
</evidence>
<accession>A0A2K0UE05</accession>
<proteinExistence type="predicted"/>